<accession>A0A8D8E3M2</accession>
<sequence length="135" mass="14363">MSSSSSSSSCSSSSSSVGSSYSESSASHVSTSSGRKNTSRRICSRPCRINGDASESCRAPTVTSSSMATTIHGAKSGARRGGFASRFSAFSRRRSTFLATRAWSGSSTEGTSFRKWIAGKRCMMRPQFSKRITLK</sequence>
<dbReference type="EMBL" id="HBUE01294647">
    <property type="protein sequence ID" value="CAG6575705.1"/>
    <property type="molecule type" value="Transcribed_RNA"/>
</dbReference>
<dbReference type="AlphaFoldDB" id="A0A8D8E3M2"/>
<feature type="compositionally biased region" description="Low complexity" evidence="1">
    <location>
        <begin position="1"/>
        <end position="33"/>
    </location>
</feature>
<reference evidence="2" key="1">
    <citation type="submission" date="2021-05" db="EMBL/GenBank/DDBJ databases">
        <authorList>
            <person name="Alioto T."/>
            <person name="Alioto T."/>
            <person name="Gomez Garrido J."/>
        </authorList>
    </citation>
    <scope>NUCLEOTIDE SEQUENCE</scope>
</reference>
<dbReference type="EMBL" id="HBUE01188848">
    <property type="protein sequence ID" value="CAG6524030.1"/>
    <property type="molecule type" value="Transcribed_RNA"/>
</dbReference>
<evidence type="ECO:0000313" key="2">
    <source>
        <dbReference type="EMBL" id="CAG6524030.1"/>
    </source>
</evidence>
<protein>
    <submittedName>
        <fullName evidence="2">(northern house mosquito) hypothetical protein</fullName>
    </submittedName>
</protein>
<proteinExistence type="predicted"/>
<evidence type="ECO:0000256" key="1">
    <source>
        <dbReference type="SAM" id="MobiDB-lite"/>
    </source>
</evidence>
<name>A0A8D8E3M2_CULPI</name>
<feature type="region of interest" description="Disordered" evidence="1">
    <location>
        <begin position="1"/>
        <end position="80"/>
    </location>
</feature>
<organism evidence="2">
    <name type="scientific">Culex pipiens</name>
    <name type="common">House mosquito</name>
    <dbReference type="NCBI Taxonomy" id="7175"/>
    <lineage>
        <taxon>Eukaryota</taxon>
        <taxon>Metazoa</taxon>
        <taxon>Ecdysozoa</taxon>
        <taxon>Arthropoda</taxon>
        <taxon>Hexapoda</taxon>
        <taxon>Insecta</taxon>
        <taxon>Pterygota</taxon>
        <taxon>Neoptera</taxon>
        <taxon>Endopterygota</taxon>
        <taxon>Diptera</taxon>
        <taxon>Nematocera</taxon>
        <taxon>Culicoidea</taxon>
        <taxon>Culicidae</taxon>
        <taxon>Culicinae</taxon>
        <taxon>Culicini</taxon>
        <taxon>Culex</taxon>
        <taxon>Culex</taxon>
    </lineage>
</organism>